<dbReference type="PANTHER" id="PTHR10957">
    <property type="entry name" value="RAP1 GTPASE-GDP DISSOCIATION STIMULATOR 1"/>
    <property type="match status" value="1"/>
</dbReference>
<dbReference type="Proteomes" id="UP000813461">
    <property type="component" value="Unassembled WGS sequence"/>
</dbReference>
<dbReference type="InterPro" id="IPR016024">
    <property type="entry name" value="ARM-type_fold"/>
</dbReference>
<dbReference type="AlphaFoldDB" id="A0A8K0R6K6"/>
<gene>
    <name evidence="1" type="ORF">FB567DRAFT_523848</name>
</gene>
<sequence length="651" mass="72041">MSSAPEIPAKDLLARVEVLLAQDPTDQDAALQELQKELVALRDNKENETLEKIYQAFGTAVGRKKEWQRPFREDGVLSLALEDLPSIDAPTNLKKQYLRVIGNSVADNDTNREIVVKELEKLIALLEIDDLSTIALIVLFNLCNDFDLAQATAAALRLDATISTKLASQEIPEEATDYAVDLLSWTTGKLTAEQLKDDTSLQLFAHLLKVALDYDEDHYHEYVAILVHYIQDPEFQSKIATPTYLDDLITLMLDFEERLTQSSPEDMQAVFRELAITKHDETSPSEETSVILLSQLINGISSLSASDAFAASFNIQSPTVERMPAKLAYLATDRPSSVCACVMLGNLAMSDEICIAMVHNMQLHLPLRDIFFFSKHSALLYAALGFLRHLAFPEQNRTELGDARIIEASQRFLAMYPDRETVPYVDDPVVRGEIGALLAKLVTNNPKNIERVVMYRVGEHRGEPGELPLRSVSNGPTCLGNLIEQSLEPTRPLPSTSMKNLSIEAGRTIVNILRYLGRTQPNEALNVDAVRERMLEITNIATPLAKLVRQRFYAEARSEGLLGLGLIAQSSGGAARVIQAIKEDPGLLEAIKDFAEGTDGGVEQQGQAAGRDYQNAIVLLQALRNNWGDEADEGLKDRIVSLQAHLGKLMV</sequence>
<keyword evidence="2" id="KW-1185">Reference proteome</keyword>
<name>A0A8K0R6K6_9PLEO</name>
<reference evidence="1" key="1">
    <citation type="journal article" date="2021" name="Nat. Commun.">
        <title>Genetic determinants of endophytism in the Arabidopsis root mycobiome.</title>
        <authorList>
            <person name="Mesny F."/>
            <person name="Miyauchi S."/>
            <person name="Thiergart T."/>
            <person name="Pickel B."/>
            <person name="Atanasova L."/>
            <person name="Karlsson M."/>
            <person name="Huettel B."/>
            <person name="Barry K.W."/>
            <person name="Haridas S."/>
            <person name="Chen C."/>
            <person name="Bauer D."/>
            <person name="Andreopoulos W."/>
            <person name="Pangilinan J."/>
            <person name="LaButti K."/>
            <person name="Riley R."/>
            <person name="Lipzen A."/>
            <person name="Clum A."/>
            <person name="Drula E."/>
            <person name="Henrissat B."/>
            <person name="Kohler A."/>
            <person name="Grigoriev I.V."/>
            <person name="Martin F.M."/>
            <person name="Hacquard S."/>
        </authorList>
    </citation>
    <scope>NUCLEOTIDE SEQUENCE</scope>
    <source>
        <strain evidence="1">MPI-SDFR-AT-0120</strain>
    </source>
</reference>
<organism evidence="1 2">
    <name type="scientific">Paraphoma chrysanthemicola</name>
    <dbReference type="NCBI Taxonomy" id="798071"/>
    <lineage>
        <taxon>Eukaryota</taxon>
        <taxon>Fungi</taxon>
        <taxon>Dikarya</taxon>
        <taxon>Ascomycota</taxon>
        <taxon>Pezizomycotina</taxon>
        <taxon>Dothideomycetes</taxon>
        <taxon>Pleosporomycetidae</taxon>
        <taxon>Pleosporales</taxon>
        <taxon>Pleosporineae</taxon>
        <taxon>Phaeosphaeriaceae</taxon>
        <taxon>Paraphoma</taxon>
    </lineage>
</organism>
<comment type="caution">
    <text evidence="1">The sequence shown here is derived from an EMBL/GenBank/DDBJ whole genome shotgun (WGS) entry which is preliminary data.</text>
</comment>
<evidence type="ECO:0000313" key="2">
    <source>
        <dbReference type="Proteomes" id="UP000813461"/>
    </source>
</evidence>
<dbReference type="SUPFAM" id="SSF48371">
    <property type="entry name" value="ARM repeat"/>
    <property type="match status" value="1"/>
</dbReference>
<dbReference type="OrthoDB" id="26149at2759"/>
<evidence type="ECO:0000313" key="1">
    <source>
        <dbReference type="EMBL" id="KAH7088185.1"/>
    </source>
</evidence>
<accession>A0A8K0R6K6</accession>
<dbReference type="EMBL" id="JAGMVJ010000008">
    <property type="protein sequence ID" value="KAH7088185.1"/>
    <property type="molecule type" value="Genomic_DNA"/>
</dbReference>
<dbReference type="InterPro" id="IPR011989">
    <property type="entry name" value="ARM-like"/>
</dbReference>
<dbReference type="GO" id="GO:0005085">
    <property type="term" value="F:guanyl-nucleotide exchange factor activity"/>
    <property type="evidence" value="ECO:0007669"/>
    <property type="project" value="InterPro"/>
</dbReference>
<protein>
    <submittedName>
        <fullName evidence="1">GTP binding protein-like protein</fullName>
    </submittedName>
</protein>
<dbReference type="Gene3D" id="1.25.10.10">
    <property type="entry name" value="Leucine-rich Repeat Variant"/>
    <property type="match status" value="2"/>
</dbReference>
<dbReference type="InterPro" id="IPR040144">
    <property type="entry name" value="RAP1GDS1"/>
</dbReference>
<proteinExistence type="predicted"/>